<evidence type="ECO:0000313" key="3">
    <source>
        <dbReference type="Proteomes" id="UP000705994"/>
    </source>
</evidence>
<dbReference type="GeneID" id="61036910"/>
<proteinExistence type="predicted"/>
<dbReference type="SMART" id="SM00849">
    <property type="entry name" value="Lactamase_B"/>
    <property type="match status" value="1"/>
</dbReference>
<evidence type="ECO:0000259" key="1">
    <source>
        <dbReference type="SMART" id="SM00849"/>
    </source>
</evidence>
<sequence>MLKQFTVSQGDELLPDVNIYWDNENKILFDCGPDRLQSFLVFLRMFRNAGNELDDIKYIVLTHHHIDHIGGLKFFPESIPVIYNENILNFQGIQWNTIKNNERLIDRFIIKDEYKVQILNRMLMEYDDSYSVKKRRGFPIKASTETSSFGEWTFIPVEGHSSSDLICYRRKNAEIVSGDIILHNVFFNNIIEMDKTQNKLVSFRKMSIGEMKKLVDLQPIEIFIGHGKPFELDGLKINIKNTIRRRKRTEKKVNNIFETDRLKPVAQTAEEIFKTFISYDYFLPFSEVLNIYLDNNYDSFDD</sequence>
<name>A0ABS7V1D5_LEUGE</name>
<comment type="caution">
    <text evidence="2">The sequence shown here is derived from an EMBL/GenBank/DDBJ whole genome shotgun (WGS) entry which is preliminary data.</text>
</comment>
<protein>
    <submittedName>
        <fullName evidence="2">MBL fold metallo-hydrolase</fullName>
    </submittedName>
</protein>
<dbReference type="InterPro" id="IPR036866">
    <property type="entry name" value="RibonucZ/Hydroxyglut_hydro"/>
</dbReference>
<reference evidence="2 3" key="1">
    <citation type="submission" date="2021-05" db="EMBL/GenBank/DDBJ databases">
        <title>Pangenome of Leuconostoc gelidum warrants species status for Leuconostoc gelidum subsp. gasicomitatum.</title>
        <authorList>
            <person name="Johansson P."/>
            <person name="Sade E."/>
            <person name="Hultman J."/>
            <person name="Auvinen P."/>
            <person name="Bjorkroth J."/>
        </authorList>
    </citation>
    <scope>NUCLEOTIDE SEQUENCE [LARGE SCALE GENOMIC DNA]</scope>
    <source>
        <strain evidence="2 3">AMKR21</strain>
    </source>
</reference>
<organism evidence="2 3">
    <name type="scientific">Leuconostoc gelidum subsp. gelidum</name>
    <dbReference type="NCBI Taxonomy" id="1607839"/>
    <lineage>
        <taxon>Bacteria</taxon>
        <taxon>Bacillati</taxon>
        <taxon>Bacillota</taxon>
        <taxon>Bacilli</taxon>
        <taxon>Lactobacillales</taxon>
        <taxon>Lactobacillaceae</taxon>
        <taxon>Leuconostoc</taxon>
        <taxon>Leuconostoc gelidum group</taxon>
    </lineage>
</organism>
<dbReference type="SUPFAM" id="SSF56281">
    <property type="entry name" value="Metallo-hydrolase/oxidoreductase"/>
    <property type="match status" value="1"/>
</dbReference>
<dbReference type="Pfam" id="PF00753">
    <property type="entry name" value="Lactamase_B"/>
    <property type="match status" value="1"/>
</dbReference>
<dbReference type="PANTHER" id="PTHR42951">
    <property type="entry name" value="METALLO-BETA-LACTAMASE DOMAIN-CONTAINING"/>
    <property type="match status" value="1"/>
</dbReference>
<dbReference type="RefSeq" id="WP_010016030.1">
    <property type="nucleotide sequence ID" value="NZ_BPKU01000003.1"/>
</dbReference>
<dbReference type="EMBL" id="JAHBFX010000001">
    <property type="protein sequence ID" value="MBZ5999136.1"/>
    <property type="molecule type" value="Genomic_DNA"/>
</dbReference>
<dbReference type="PANTHER" id="PTHR42951:SF21">
    <property type="entry name" value="METALLO-HYDROLASE YQJP-RELATED"/>
    <property type="match status" value="1"/>
</dbReference>
<dbReference type="Proteomes" id="UP000705994">
    <property type="component" value="Unassembled WGS sequence"/>
</dbReference>
<gene>
    <name evidence="2" type="ORF">KIJ07_01650</name>
</gene>
<keyword evidence="3" id="KW-1185">Reference proteome</keyword>
<accession>A0ABS7V1D5</accession>
<dbReference type="InterPro" id="IPR050855">
    <property type="entry name" value="NDM-1-like"/>
</dbReference>
<feature type="domain" description="Metallo-beta-lactamase" evidence="1">
    <location>
        <begin position="14"/>
        <end position="226"/>
    </location>
</feature>
<dbReference type="Gene3D" id="3.60.15.10">
    <property type="entry name" value="Ribonuclease Z/Hydroxyacylglutathione hydrolase-like"/>
    <property type="match status" value="1"/>
</dbReference>
<evidence type="ECO:0000313" key="2">
    <source>
        <dbReference type="EMBL" id="MBZ5999136.1"/>
    </source>
</evidence>
<dbReference type="InterPro" id="IPR001279">
    <property type="entry name" value="Metallo-B-lactamas"/>
</dbReference>